<feature type="compositionally biased region" description="Acidic residues" evidence="2">
    <location>
        <begin position="428"/>
        <end position="437"/>
    </location>
</feature>
<feature type="compositionally biased region" description="Polar residues" evidence="2">
    <location>
        <begin position="777"/>
        <end position="787"/>
    </location>
</feature>
<organism evidence="3 4">
    <name type="scientific">Favolaschia claudopus</name>
    <dbReference type="NCBI Taxonomy" id="2862362"/>
    <lineage>
        <taxon>Eukaryota</taxon>
        <taxon>Fungi</taxon>
        <taxon>Dikarya</taxon>
        <taxon>Basidiomycota</taxon>
        <taxon>Agaricomycotina</taxon>
        <taxon>Agaricomycetes</taxon>
        <taxon>Agaricomycetidae</taxon>
        <taxon>Agaricales</taxon>
        <taxon>Marasmiineae</taxon>
        <taxon>Mycenaceae</taxon>
        <taxon>Favolaschia</taxon>
    </lineage>
</organism>
<feature type="compositionally biased region" description="Low complexity" evidence="2">
    <location>
        <begin position="510"/>
        <end position="528"/>
    </location>
</feature>
<gene>
    <name evidence="3" type="ORF">R3P38DRAFT_2603324</name>
</gene>
<dbReference type="EMBL" id="JAWWNJ010000007">
    <property type="protein sequence ID" value="KAK7052093.1"/>
    <property type="molecule type" value="Genomic_DNA"/>
</dbReference>
<feature type="compositionally biased region" description="Low complexity" evidence="2">
    <location>
        <begin position="320"/>
        <end position="333"/>
    </location>
</feature>
<feature type="region of interest" description="Disordered" evidence="2">
    <location>
        <begin position="47"/>
        <end position="483"/>
    </location>
</feature>
<evidence type="ECO:0000256" key="1">
    <source>
        <dbReference type="SAM" id="Coils"/>
    </source>
</evidence>
<protein>
    <submittedName>
        <fullName evidence="3">Chromo domain-containing protein</fullName>
    </submittedName>
</protein>
<feature type="region of interest" description="Disordered" evidence="2">
    <location>
        <begin position="1"/>
        <end position="27"/>
    </location>
</feature>
<feature type="compositionally biased region" description="Basic and acidic residues" evidence="2">
    <location>
        <begin position="701"/>
        <end position="716"/>
    </location>
</feature>
<feature type="compositionally biased region" description="Basic and acidic residues" evidence="2">
    <location>
        <begin position="60"/>
        <end position="74"/>
    </location>
</feature>
<feature type="compositionally biased region" description="Basic residues" evidence="2">
    <location>
        <begin position="75"/>
        <end position="95"/>
    </location>
</feature>
<feature type="compositionally biased region" description="Basic and acidic residues" evidence="2">
    <location>
        <begin position="216"/>
        <end position="232"/>
    </location>
</feature>
<feature type="compositionally biased region" description="Polar residues" evidence="2">
    <location>
        <begin position="754"/>
        <end position="764"/>
    </location>
</feature>
<comment type="caution">
    <text evidence="3">The sequence shown here is derived from an EMBL/GenBank/DDBJ whole genome shotgun (WGS) entry which is preliminary data.</text>
</comment>
<evidence type="ECO:0000313" key="4">
    <source>
        <dbReference type="Proteomes" id="UP001362999"/>
    </source>
</evidence>
<feature type="compositionally biased region" description="Basic and acidic residues" evidence="2">
    <location>
        <begin position="451"/>
        <end position="467"/>
    </location>
</feature>
<keyword evidence="1" id="KW-0175">Coiled coil</keyword>
<feature type="compositionally biased region" description="Polar residues" evidence="2">
    <location>
        <begin position="96"/>
        <end position="121"/>
    </location>
</feature>
<name>A0AAW0DJX4_9AGAR</name>
<reference evidence="3 4" key="1">
    <citation type="journal article" date="2024" name="J Genomics">
        <title>Draft genome sequencing and assembly of Favolaschia claudopus CIRM-BRFM 2984 isolated from oak limbs.</title>
        <authorList>
            <person name="Navarro D."/>
            <person name="Drula E."/>
            <person name="Chaduli D."/>
            <person name="Cazenave R."/>
            <person name="Ahrendt S."/>
            <person name="Wang J."/>
            <person name="Lipzen A."/>
            <person name="Daum C."/>
            <person name="Barry K."/>
            <person name="Grigoriev I.V."/>
            <person name="Favel A."/>
            <person name="Rosso M.N."/>
            <person name="Martin F."/>
        </authorList>
    </citation>
    <scope>NUCLEOTIDE SEQUENCE [LARGE SCALE GENOMIC DNA]</scope>
    <source>
        <strain evidence="3 4">CIRM-BRFM 2984</strain>
    </source>
</reference>
<evidence type="ECO:0000256" key="2">
    <source>
        <dbReference type="SAM" id="MobiDB-lite"/>
    </source>
</evidence>
<keyword evidence="4" id="KW-1185">Reference proteome</keyword>
<accession>A0AAW0DJX4</accession>
<dbReference type="Proteomes" id="UP001362999">
    <property type="component" value="Unassembled WGS sequence"/>
</dbReference>
<proteinExistence type="predicted"/>
<sequence>MSEAEIIEISDRETPFSSREDDEETLWPTKGILKERKGQYLVEWAGEDEHGQPWKPSWVSKHDVTDDTVQEWKLKKAQAKKDKQRKASKGGKPRKSTLSASTSRQAPSVAPSSRSLRSTTVKPEDHESISRTPRKRQLSRTPVHVSDSESSPPPHKKRKLDHERNGARTNKTRSSTAKESRPAVLSDDEKEVAVFLDPPKQKHRLIQDRVTGSGGKGKERSIDPPRQRSDPPRKKRTPPQSHIPDQDDEQEDQLAPSSSPRKPIGVFSLDRHPVLSPRDQARLDQFDHDIAEPTQTPLFFPASSEEPEHPAGSEEPERSPSPSASPAQRGPSPVVSDYVPGPSLPPAPRSRRKADDDDSYRVGDVPETQSVADDRSMHTRTPSPPVPVVVPGSRQSYKSRMRPRSKSSMPPSPAMTGSAFKRAVREVAEEEGGEEDAPLSSIEQFSSPIKGADKKKEKGKGRAREGDWSDDEEEHQERWRRGEELAAAERNLRRQQMAEYMRQRPGKRTISQIIKQQQTQQQQQQPEQAHNADDSMVTESDVILPSTNGHFGHPRPHLLNGDVDELRQEEEENTQDVNAFYRRQAEEEEEHRGDAEPPSEDDGMRDGDVSMEDAAPSVGGGSSSEGRETEVDGEYDVDGPEKVAWRQESASQLNIVAGEGEPKSQLDTQNQDLDEDLENSELMYPPSDDEPPQNGLLEDGEIQRPKADYEEGEVHYSQDGASLEAQMHPSNEEQRAASERPSAAPIAKPPVITNGRSKSRSTSVPKKADRVEELPPTASTRHNTPESQPVPAVADPRQLDAAMSLLNVKSEENLRLERSLEEERNILVAARAQIVVLQSRLKAAEAQPNAPAIAAASSVGNDLAERLRAAEELLAAERKMRAGVEAERDAAQREKAAAEQQREVFQEYYMKASHFADENSATNKDLQRRLAIAEEQTKEGLALVKATFDAREETLKMEARDWRNQAIFLREQAIRTNDDELRRRAAEHPELLAKYKHLAGKEEYFNEQKETLEEEVRVKQDELDRLEQQLNESNEEIANLKAEQLVTGDTQVYRCGWRGGVHGACRAFFTIQQDLADHASMHVTRAVVDSSYGSQ</sequence>
<dbReference type="AlphaFoldDB" id="A0AAW0DJX4"/>
<feature type="region of interest" description="Disordered" evidence="2">
    <location>
        <begin position="500"/>
        <end position="792"/>
    </location>
</feature>
<feature type="compositionally biased region" description="Basic and acidic residues" evidence="2">
    <location>
        <begin position="306"/>
        <end position="318"/>
    </location>
</feature>
<feature type="coiled-coil region" evidence="1">
    <location>
        <begin position="1009"/>
        <end position="1043"/>
    </location>
</feature>
<evidence type="ECO:0000313" key="3">
    <source>
        <dbReference type="EMBL" id="KAK7052093.1"/>
    </source>
</evidence>
<feature type="coiled-coil region" evidence="1">
    <location>
        <begin position="813"/>
        <end position="936"/>
    </location>
</feature>
<feature type="compositionally biased region" description="Basic and acidic residues" evidence="2">
    <location>
        <begin position="269"/>
        <end position="291"/>
    </location>
</feature>